<feature type="region of interest" description="Disordered" evidence="8">
    <location>
        <begin position="1416"/>
        <end position="1441"/>
    </location>
</feature>
<accession>A0ABD3Q0K3</accession>
<dbReference type="InterPro" id="IPR011989">
    <property type="entry name" value="ARM-like"/>
</dbReference>
<dbReference type="GO" id="GO:0006364">
    <property type="term" value="P:rRNA processing"/>
    <property type="evidence" value="ECO:0007669"/>
    <property type="project" value="UniProtKB-UniRule"/>
</dbReference>
<feature type="compositionally biased region" description="Gly residues" evidence="8">
    <location>
        <begin position="164"/>
        <end position="180"/>
    </location>
</feature>
<evidence type="ECO:0000313" key="10">
    <source>
        <dbReference type="EMBL" id="KAL3793577.1"/>
    </source>
</evidence>
<feature type="compositionally biased region" description="Basic and acidic residues" evidence="8">
    <location>
        <begin position="396"/>
        <end position="408"/>
    </location>
</feature>
<evidence type="ECO:0000259" key="9">
    <source>
        <dbReference type="SMART" id="SM01036"/>
    </source>
</evidence>
<dbReference type="SMART" id="SM01036">
    <property type="entry name" value="BP28CT"/>
    <property type="match status" value="1"/>
</dbReference>
<feature type="region of interest" description="Disordered" evidence="8">
    <location>
        <begin position="610"/>
        <end position="635"/>
    </location>
</feature>
<comment type="caution">
    <text evidence="10">The sequence shown here is derived from an EMBL/GenBank/DDBJ whole genome shotgun (WGS) entry which is preliminary data.</text>
</comment>
<protein>
    <recommendedName>
        <fullName evidence="7">HEAT repeat-containing protein 1</fullName>
    </recommendedName>
</protein>
<evidence type="ECO:0000256" key="3">
    <source>
        <dbReference type="ARBA" id="ARBA00022517"/>
    </source>
</evidence>
<keyword evidence="6 7" id="KW-0687">Ribonucleoprotein</keyword>
<dbReference type="Pfam" id="PF08146">
    <property type="entry name" value="BP28CT"/>
    <property type="match status" value="1"/>
</dbReference>
<dbReference type="Proteomes" id="UP001530315">
    <property type="component" value="Unassembled WGS sequence"/>
</dbReference>
<feature type="domain" description="BP28 C-terminal" evidence="9">
    <location>
        <begin position="2112"/>
        <end position="2278"/>
    </location>
</feature>
<reference evidence="10 11" key="1">
    <citation type="submission" date="2024-10" db="EMBL/GenBank/DDBJ databases">
        <title>Updated reference genomes for cyclostephanoid diatoms.</title>
        <authorList>
            <person name="Roberts W.R."/>
            <person name="Alverson A.J."/>
        </authorList>
    </citation>
    <scope>NUCLEOTIDE SEQUENCE [LARGE SCALE GENOMIC DNA]</scope>
    <source>
        <strain evidence="10 11">AJA276-08</strain>
    </source>
</reference>
<organism evidence="10 11">
    <name type="scientific">Stephanodiscus triporus</name>
    <dbReference type="NCBI Taxonomy" id="2934178"/>
    <lineage>
        <taxon>Eukaryota</taxon>
        <taxon>Sar</taxon>
        <taxon>Stramenopiles</taxon>
        <taxon>Ochrophyta</taxon>
        <taxon>Bacillariophyta</taxon>
        <taxon>Coscinodiscophyceae</taxon>
        <taxon>Thalassiosirophycidae</taxon>
        <taxon>Stephanodiscales</taxon>
        <taxon>Stephanodiscaceae</taxon>
        <taxon>Stephanodiscus</taxon>
    </lineage>
</organism>
<sequence length="2440" mass="259219">MSANWCAMIVEYLLRLYDLHARPKCAGMMLSALLPSLSPLSDGRSTTTSTLFVRAASLVDSDGGAGLENVEPRGCWTFLRRHATAAASSFDRHDLARRASRDDALVEVVVGMGKDAARAWREEQERAGGGGGGAGGAPARRGISAVMSLSASVLVEALHVQTTSGGGGGPGGGGGGGGAREGTVRAVLPAVLTACRGGGGGGRRVVVHRDGDDGRDDDRRASSWGDDDDDVCCCVEWRNWGRILASALVACCPSLGRDAKVAICDAIVDGLPPPAAGSSSSSSSGGGRRRRKGEKKRTGRSSFREELPASTYRRLSRMGVGVVVPAISSAIRAAASTAEGMEEEEEEEEEEEGGGDDDDDYASGRIAPLLASIVMRALRRLEGEVGRMLSSSSSSSDDRGENDGDNDDLIRCKSDRDVLLILGLIREPSISSLWKAGRSALVAAFTVRAILSHDRLLTRGRSGGGGGGTSPSLLLIADALLERYGSILGALSDVDRDAYERGVAYVVEAVVASSSSSSSAAGSASAVGGVDDRASRLAILLGRVGGGAPSFPPAGPGASDCDNVSSTKDSPPPVVGPLLLLPARAALECADASVRLDAVARLASEAERYDEGRATAAGSSSSSSSSSPSSSYSGAAQDGSLGRALLRRLAADDDAAVAAAAGMIVAGRLRRAIAGGADGDGDGDGAVPANVGVIAASLVDDPAFLAREALASLLRWTFVGKDDPWSPVTLNADSRAKVKAGSGKHETKEEVSSPLLACISICGSAARLILDGESFDDEDTMGSAAGLLYELFLSLGAHVFVGGNIESDGSDSSRIARDAVSEAASKELLQMFNDGGIISTVAELITKHPGSHKALNYFFCGHLNKMSIVVPTSLQSRFRWFALRSYSDALSTPPTKEASSPAFLQVTLNLVLNQMQSYTQESKEGKSFRWEAQFLGDLCKRYLSSAAVKDGYEYEQRIMDLASIPSNVSFDEIVRPAIISSQIDSLTTKGRQGHGLTVLLKTCLHPNARNSGSSRLLAIAHELAGGCIDSNTARECIIPTLALLSHPERVIRDSVIRLLEQFQVILKDQVLLDICSKATDKFSPLRSSLVMDGVSTLPNLLGQIVLPSGSLAAQKFLVEGCKTVVFTEEGKVSGGGCQAADIILSSMEKAGENAFSLSTRWDLAGEDLFAAILRYDRTDLLPSLGQLRDCVLSMLKGVVVNEAQAGDDGLSTQISIGPSQTGRRMRSYSVGASGSFTTLEHYPDNMLQAVLNSLASSAPPLLLSKNVIQLVIMRHSWANGVFPKLSGESRNTVISALLSLRTRDNDELAGSAILGLPLRTSDFIQMLKEVDASRSEMDQSAVVFITDCIRGKLDILGSTADISILSSKLFDQLISISILQNSIASDGDSGSRDYTRVSILQTLYAIHSCYKSQLSKPTEYDGGRHSSKRKRSRSHSDVGSHKALVSEANLLVGLVGGNASTYYPLNSGRGRELSLSLLTCLCEESPSAVVTSLLPALINLSEASPRGDATSGKKVDLKALGDAVVAIVPAYCKHAPAANLSLFNLLEALVGKIIVSSSEHLKSRFILVDNLVAALKLLPTQSSSIDAIASLAACVMAIHSFNLQKPMAAHDAEPETLDNDEDSHGRLDARVLSHIKSGMKIGISLALLQYAESLMAYICGLSFISAEEPSSDKMKVGVSEVAALSLRGANVEAGIQVAAYSQLTKAQQRSILYLTITLLQSVRDALSTRIARQVVRKSKGDDSDISLRLWDELMQTHTFALRAHAKLGASAMNSIEKKFWNAAPIATGDCIENLQNLLPVPHFLASVSSALERSSEVDTYIRKKSLKFLADRVAELSPDSPEASLFLEMVPDLVALIDVDRSTDGSGEDSLTHVRRTIIIQQGALIAIECFVRSLYPTTDNGKLATNAAAAFLPALASITRLLNNTALSWIKASENCSDGISGVADAECQLLSSSSLCVYTIVTTLKARCLPQLSSIVKPLVASLKSVNELLGEPQEKAAASGELLQLSILKTLKALAETLPQFLPPFLPLLFSSNALPSLALKQGAVQGERSVRAAALEVETALASKMQIRQLIPALSQALSKNLNSEAGKWQEASNNLLLLNMAVEFSQRSDLSPVIGKIFNGLVMAYGYEGDDSGRQQLLMNSNKCLLSLVMKLSEAQLRPLYSRLREWRGDIQDSSEGQSSAVRRHAFWSLSAELSRSLRSIFLPCLTSVLPDLIDELEIAVSLLCQHTKKMDGSKRRRVEESDASSELMDKVKPLQPLLLCLESALKADAHEGGDWTRGDDNQRYNMILNHLGKLLLSQVPKELPLLSDLTSIEKTSTSTYQQLVQGVGTLEHGNVVGCLTALATASGNEQLWKPLNFAVLEACGNKRSEVRKAGISCLLSIIETIGEEYMVLLPECLPVLSELLEDEEEIAGMAKECVRQGEDLLGESLEDSLR</sequence>
<feature type="region of interest" description="Disordered" evidence="8">
    <location>
        <begin position="386"/>
        <end position="408"/>
    </location>
</feature>
<dbReference type="SUPFAM" id="SSF48371">
    <property type="entry name" value="ARM repeat"/>
    <property type="match status" value="1"/>
</dbReference>
<feature type="region of interest" description="Disordered" evidence="8">
    <location>
        <begin position="271"/>
        <end position="307"/>
    </location>
</feature>
<comment type="function">
    <text evidence="7">Involved in nucleolar processing of pre-18S ribosomal RNA.</text>
</comment>
<evidence type="ECO:0000256" key="8">
    <source>
        <dbReference type="SAM" id="MobiDB-lite"/>
    </source>
</evidence>
<comment type="similarity">
    <text evidence="2 7">Belongs to the HEATR1/UTP10 family.</text>
</comment>
<feature type="region of interest" description="Disordered" evidence="8">
    <location>
        <begin position="161"/>
        <end position="180"/>
    </location>
</feature>
<dbReference type="GO" id="GO:1990904">
    <property type="term" value="C:ribonucleoprotein complex"/>
    <property type="evidence" value="ECO:0007669"/>
    <property type="project" value="UniProtKB-KW"/>
</dbReference>
<evidence type="ECO:0000256" key="5">
    <source>
        <dbReference type="ARBA" id="ARBA00023242"/>
    </source>
</evidence>
<gene>
    <name evidence="10" type="ORF">ACHAW5_002857</name>
</gene>
<feature type="compositionally biased region" description="Acidic residues" evidence="8">
    <location>
        <begin position="340"/>
        <end position="361"/>
    </location>
</feature>
<dbReference type="InterPro" id="IPR016024">
    <property type="entry name" value="ARM-type_fold"/>
</dbReference>
<proteinExistence type="inferred from homology"/>
<dbReference type="InterPro" id="IPR012954">
    <property type="entry name" value="BP28_C_dom"/>
</dbReference>
<dbReference type="PANTHER" id="PTHR13457:SF1">
    <property type="entry name" value="HEAT REPEAT-CONTAINING PROTEIN 1"/>
    <property type="match status" value="1"/>
</dbReference>
<keyword evidence="3 7" id="KW-0690">Ribosome biogenesis</keyword>
<feature type="region of interest" description="Disordered" evidence="8">
    <location>
        <begin position="206"/>
        <end position="226"/>
    </location>
</feature>
<evidence type="ECO:0000256" key="1">
    <source>
        <dbReference type="ARBA" id="ARBA00004604"/>
    </source>
</evidence>
<feature type="compositionally biased region" description="Basic residues" evidence="8">
    <location>
        <begin position="287"/>
        <end position="299"/>
    </location>
</feature>
<feature type="compositionally biased region" description="Low complexity" evidence="8">
    <location>
        <begin position="619"/>
        <end position="635"/>
    </location>
</feature>
<feature type="compositionally biased region" description="Basic and acidic residues" evidence="8">
    <location>
        <begin position="207"/>
        <end position="221"/>
    </location>
</feature>
<evidence type="ECO:0000256" key="2">
    <source>
        <dbReference type="ARBA" id="ARBA00010559"/>
    </source>
</evidence>
<evidence type="ECO:0000256" key="6">
    <source>
        <dbReference type="ARBA" id="ARBA00023274"/>
    </source>
</evidence>
<feature type="region of interest" description="Disordered" evidence="8">
    <location>
        <begin position="551"/>
        <end position="570"/>
    </location>
</feature>
<evidence type="ECO:0000313" key="11">
    <source>
        <dbReference type="Proteomes" id="UP001530315"/>
    </source>
</evidence>
<evidence type="ECO:0000256" key="4">
    <source>
        <dbReference type="ARBA" id="ARBA00022552"/>
    </source>
</evidence>
<dbReference type="Gene3D" id="1.25.10.10">
    <property type="entry name" value="Leucine-rich Repeat Variant"/>
    <property type="match status" value="1"/>
</dbReference>
<keyword evidence="4 7" id="KW-0698">rRNA processing</keyword>
<evidence type="ECO:0000256" key="7">
    <source>
        <dbReference type="RuleBase" id="RU367065"/>
    </source>
</evidence>
<dbReference type="GO" id="GO:0005730">
    <property type="term" value="C:nucleolus"/>
    <property type="evidence" value="ECO:0007669"/>
    <property type="project" value="UniProtKB-SubCell"/>
</dbReference>
<name>A0ABD3Q0K3_9STRA</name>
<keyword evidence="5 7" id="KW-0539">Nucleus</keyword>
<dbReference type="PANTHER" id="PTHR13457">
    <property type="entry name" value="BAP28"/>
    <property type="match status" value="1"/>
</dbReference>
<dbReference type="EMBL" id="JALLAZ020000508">
    <property type="protein sequence ID" value="KAL3793577.1"/>
    <property type="molecule type" value="Genomic_DNA"/>
</dbReference>
<feature type="region of interest" description="Disordered" evidence="8">
    <location>
        <begin position="334"/>
        <end position="362"/>
    </location>
</feature>
<keyword evidence="11" id="KW-1185">Reference proteome</keyword>
<dbReference type="InterPro" id="IPR040191">
    <property type="entry name" value="UTP10"/>
</dbReference>
<comment type="subcellular location">
    <subcellularLocation>
        <location evidence="1 7">Nucleus</location>
        <location evidence="1 7">Nucleolus</location>
    </subcellularLocation>
</comment>